<evidence type="ECO:0000256" key="4">
    <source>
        <dbReference type="ARBA" id="ARBA00023125"/>
    </source>
</evidence>
<dbReference type="GO" id="GO:0005634">
    <property type="term" value="C:nucleus"/>
    <property type="evidence" value="ECO:0007669"/>
    <property type="project" value="UniProtKB-SubCell"/>
</dbReference>
<dbReference type="GO" id="GO:0003700">
    <property type="term" value="F:DNA-binding transcription factor activity"/>
    <property type="evidence" value="ECO:0007669"/>
    <property type="project" value="InterPro"/>
</dbReference>
<organism evidence="9 10">
    <name type="scientific">Triparma columacea</name>
    <dbReference type="NCBI Taxonomy" id="722753"/>
    <lineage>
        <taxon>Eukaryota</taxon>
        <taxon>Sar</taxon>
        <taxon>Stramenopiles</taxon>
        <taxon>Ochrophyta</taxon>
        <taxon>Bolidophyceae</taxon>
        <taxon>Parmales</taxon>
        <taxon>Triparmaceae</taxon>
        <taxon>Triparma</taxon>
    </lineage>
</organism>
<dbReference type="InterPro" id="IPR004827">
    <property type="entry name" value="bZIP"/>
</dbReference>
<dbReference type="PANTHER" id="PTHR47416">
    <property type="entry name" value="BASIC-LEUCINE ZIPPER TRANSCRIPTION FACTOR F-RELATED"/>
    <property type="match status" value="1"/>
</dbReference>
<feature type="region of interest" description="Disordered" evidence="7">
    <location>
        <begin position="22"/>
        <end position="75"/>
    </location>
</feature>
<evidence type="ECO:0000256" key="5">
    <source>
        <dbReference type="ARBA" id="ARBA00023163"/>
    </source>
</evidence>
<feature type="region of interest" description="Disordered" evidence="7">
    <location>
        <begin position="261"/>
        <end position="311"/>
    </location>
</feature>
<feature type="compositionally biased region" description="Gly residues" evidence="7">
    <location>
        <begin position="276"/>
        <end position="285"/>
    </location>
</feature>
<evidence type="ECO:0000256" key="3">
    <source>
        <dbReference type="ARBA" id="ARBA00023015"/>
    </source>
</evidence>
<dbReference type="Pfam" id="PF00170">
    <property type="entry name" value="bZIP_1"/>
    <property type="match status" value="1"/>
</dbReference>
<evidence type="ECO:0000313" key="9">
    <source>
        <dbReference type="EMBL" id="GMI21416.1"/>
    </source>
</evidence>
<evidence type="ECO:0000256" key="7">
    <source>
        <dbReference type="SAM" id="MobiDB-lite"/>
    </source>
</evidence>
<feature type="compositionally biased region" description="Basic and acidic residues" evidence="7">
    <location>
        <begin position="288"/>
        <end position="304"/>
    </location>
</feature>
<dbReference type="SUPFAM" id="SSF57959">
    <property type="entry name" value="Leucine zipper domain"/>
    <property type="match status" value="1"/>
</dbReference>
<comment type="caution">
    <text evidence="9">The sequence shown here is derived from an EMBL/GenBank/DDBJ whole genome shotgun (WGS) entry which is preliminary data.</text>
</comment>
<dbReference type="PANTHER" id="PTHR47416:SF8">
    <property type="entry name" value="BASIC-LEUCINE ZIPPER TRANSCRIPTION FACTOR E-RELATED"/>
    <property type="match status" value="1"/>
</dbReference>
<sequence>MPTPPDFLASWNQEEDLLNFFLNSGGTGTGLTPPLPSFSSGSTPGTSLGGGGVHPGSQQQRAYLGPPPTIPTSSSGVFQSISEYGAGGEIEGGDDDDDDENGVVLTTPMQHHYYRGGGNNNNPNLPTSRRGVVGGGRGGGGGGGVRSMPLGVNDMTTSELVPTPPTFVDGMPVLGDEQVINHLSLPHHGRRGVQVPGGGGVGVGGGGGGGDEGVGETHYGMSSSLPGRGGMEGMMGGIGGGGGWQGPGSLPNYGGGGYGTGYGGGGAPPPPPATTGGRGGRGQGGMTQEERRARRLARNRESARQSRRRKKEYLQLLASKVKMLNDGIEEERRKRMDESEEAFSSVETRWRQEIGKGSGGKALKEWFDNTSPGCEERNIAADFQWRQASMAVLPGHRKFLVWLNGRDDGFFKKNKAVHNERVSSKQLGERLTAEGKGGKCKGEDKFWPLFCYDMSFSYDQEERLVAAIKQRVSGLHGSKLLEADKVVDTLGTAVKLGMGREERTVEEVLFGIMTEEQAGKWVEWKGGERMRLKEFFGMEGKNDDIKNIVEGGGRNNDGKKEAEENTTTTTTTTTGGRGMQEAGADLEQVKEEIRILREIGDRLVKACQGD</sequence>
<evidence type="ECO:0000256" key="1">
    <source>
        <dbReference type="ARBA" id="ARBA00004123"/>
    </source>
</evidence>
<protein>
    <recommendedName>
        <fullName evidence="8">BZIP domain-containing protein</fullName>
    </recommendedName>
</protein>
<dbReference type="GO" id="GO:0003677">
    <property type="term" value="F:DNA binding"/>
    <property type="evidence" value="ECO:0007669"/>
    <property type="project" value="UniProtKB-KW"/>
</dbReference>
<dbReference type="Gene3D" id="1.20.5.170">
    <property type="match status" value="1"/>
</dbReference>
<comment type="subcellular location">
    <subcellularLocation>
        <location evidence="1">Nucleus</location>
    </subcellularLocation>
</comment>
<keyword evidence="5" id="KW-0804">Transcription</keyword>
<dbReference type="InterPro" id="IPR046347">
    <property type="entry name" value="bZIP_sf"/>
</dbReference>
<dbReference type="OrthoDB" id="49082at2759"/>
<comment type="similarity">
    <text evidence="2">Belongs to the bZIP family.</text>
</comment>
<dbReference type="Proteomes" id="UP001165065">
    <property type="component" value="Unassembled WGS sequence"/>
</dbReference>
<dbReference type="EMBL" id="BRYA01000529">
    <property type="protein sequence ID" value="GMI21416.1"/>
    <property type="molecule type" value="Genomic_DNA"/>
</dbReference>
<evidence type="ECO:0000313" key="10">
    <source>
        <dbReference type="Proteomes" id="UP001165065"/>
    </source>
</evidence>
<evidence type="ECO:0000256" key="2">
    <source>
        <dbReference type="ARBA" id="ARBA00007163"/>
    </source>
</evidence>
<proteinExistence type="inferred from homology"/>
<dbReference type="AlphaFoldDB" id="A0A9W7FXH4"/>
<evidence type="ECO:0000256" key="6">
    <source>
        <dbReference type="ARBA" id="ARBA00023242"/>
    </source>
</evidence>
<name>A0A9W7FXH4_9STRA</name>
<dbReference type="PROSITE" id="PS50217">
    <property type="entry name" value="BZIP"/>
    <property type="match status" value="1"/>
</dbReference>
<dbReference type="PROSITE" id="PS00036">
    <property type="entry name" value="BZIP_BASIC"/>
    <property type="match status" value="1"/>
</dbReference>
<keyword evidence="6" id="KW-0539">Nucleus</keyword>
<keyword evidence="4" id="KW-0238">DNA-binding</keyword>
<gene>
    <name evidence="9" type="ORF">TrCOL_g13613</name>
</gene>
<keyword evidence="10" id="KW-1185">Reference proteome</keyword>
<reference evidence="10" key="1">
    <citation type="journal article" date="2023" name="Commun. Biol.">
        <title>Genome analysis of Parmales, the sister group of diatoms, reveals the evolutionary specialization of diatoms from phago-mixotrophs to photoautotrophs.</title>
        <authorList>
            <person name="Ban H."/>
            <person name="Sato S."/>
            <person name="Yoshikawa S."/>
            <person name="Yamada K."/>
            <person name="Nakamura Y."/>
            <person name="Ichinomiya M."/>
            <person name="Sato N."/>
            <person name="Blanc-Mathieu R."/>
            <person name="Endo H."/>
            <person name="Kuwata A."/>
            <person name="Ogata H."/>
        </authorList>
    </citation>
    <scope>NUCLEOTIDE SEQUENCE [LARGE SCALE GENOMIC DNA]</scope>
</reference>
<feature type="region of interest" description="Disordered" evidence="7">
    <location>
        <begin position="550"/>
        <end position="586"/>
    </location>
</feature>
<feature type="compositionally biased region" description="Low complexity" evidence="7">
    <location>
        <begin position="37"/>
        <end position="46"/>
    </location>
</feature>
<accession>A0A9W7FXH4</accession>
<feature type="domain" description="BZIP" evidence="8">
    <location>
        <begin position="289"/>
        <end position="324"/>
    </location>
</feature>
<keyword evidence="3" id="KW-0805">Transcription regulation</keyword>
<evidence type="ECO:0000259" key="8">
    <source>
        <dbReference type="PROSITE" id="PS50217"/>
    </source>
</evidence>